<gene>
    <name evidence="2" type="ORF">KSB_48990</name>
</gene>
<feature type="compositionally biased region" description="Basic and acidic residues" evidence="1">
    <location>
        <begin position="26"/>
        <end position="35"/>
    </location>
</feature>
<keyword evidence="3" id="KW-1185">Reference proteome</keyword>
<sequence length="59" mass="6779">MSPVRELRQFAQGIERGRAASTAARPRPESNERNEGYVTKLKLIKREMYGQTTFDVLHS</sequence>
<dbReference type="EMBL" id="BNJG01000002">
    <property type="protein sequence ID" value="GHO56424.1"/>
    <property type="molecule type" value="Genomic_DNA"/>
</dbReference>
<accession>A0ABQ3UUP4</accession>
<dbReference type="Proteomes" id="UP000654345">
    <property type="component" value="Unassembled WGS sequence"/>
</dbReference>
<dbReference type="RefSeq" id="WP_201372917.1">
    <property type="nucleotide sequence ID" value="NZ_BNJG01000002.1"/>
</dbReference>
<evidence type="ECO:0000256" key="1">
    <source>
        <dbReference type="SAM" id="MobiDB-lite"/>
    </source>
</evidence>
<evidence type="ECO:0008006" key="4">
    <source>
        <dbReference type="Google" id="ProtNLM"/>
    </source>
</evidence>
<comment type="caution">
    <text evidence="2">The sequence shown here is derived from an EMBL/GenBank/DDBJ whole genome shotgun (WGS) entry which is preliminary data.</text>
</comment>
<protein>
    <recommendedName>
        <fullName evidence="4">Transposase</fullName>
    </recommendedName>
</protein>
<reference evidence="2 3" key="1">
    <citation type="journal article" date="2021" name="Int. J. Syst. Evol. Microbiol.">
        <title>Reticulibacter mediterranei gen. nov., sp. nov., within the new family Reticulibacteraceae fam. nov., and Ktedonospora formicarum gen. nov., sp. nov., Ktedonobacter robiniae sp. nov., Dictyobacter formicarum sp. nov. and Dictyobacter arantiisoli sp. nov., belonging to the class Ktedonobacteria.</title>
        <authorList>
            <person name="Yabe S."/>
            <person name="Zheng Y."/>
            <person name="Wang C.M."/>
            <person name="Sakai Y."/>
            <person name="Abe K."/>
            <person name="Yokota A."/>
            <person name="Donadio S."/>
            <person name="Cavaletti L."/>
            <person name="Monciardini P."/>
        </authorList>
    </citation>
    <scope>NUCLEOTIDE SEQUENCE [LARGE SCALE GENOMIC DNA]</scope>
    <source>
        <strain evidence="2 3">SOSP1-30</strain>
    </source>
</reference>
<evidence type="ECO:0000313" key="2">
    <source>
        <dbReference type="EMBL" id="GHO56424.1"/>
    </source>
</evidence>
<evidence type="ECO:0000313" key="3">
    <source>
        <dbReference type="Proteomes" id="UP000654345"/>
    </source>
</evidence>
<name>A0ABQ3UUP4_9CHLR</name>
<organism evidence="2 3">
    <name type="scientific">Ktedonobacter robiniae</name>
    <dbReference type="NCBI Taxonomy" id="2778365"/>
    <lineage>
        <taxon>Bacteria</taxon>
        <taxon>Bacillati</taxon>
        <taxon>Chloroflexota</taxon>
        <taxon>Ktedonobacteria</taxon>
        <taxon>Ktedonobacterales</taxon>
        <taxon>Ktedonobacteraceae</taxon>
        <taxon>Ktedonobacter</taxon>
    </lineage>
</organism>
<feature type="region of interest" description="Disordered" evidence="1">
    <location>
        <begin position="12"/>
        <end position="36"/>
    </location>
</feature>
<proteinExistence type="predicted"/>